<keyword evidence="2" id="KW-0012">Acyltransferase</keyword>
<dbReference type="InterPro" id="IPR000182">
    <property type="entry name" value="GNAT_dom"/>
</dbReference>
<reference evidence="5" key="1">
    <citation type="journal article" date="2019" name="Int. J. Syst. Evol. Microbiol.">
        <title>The Global Catalogue of Microorganisms (GCM) 10K type strain sequencing project: providing services to taxonomists for standard genome sequencing and annotation.</title>
        <authorList>
            <consortium name="The Broad Institute Genomics Platform"/>
            <consortium name="The Broad Institute Genome Sequencing Center for Infectious Disease"/>
            <person name="Wu L."/>
            <person name="Ma J."/>
        </authorList>
    </citation>
    <scope>NUCLEOTIDE SEQUENCE [LARGE SCALE GENOMIC DNA]</scope>
    <source>
        <strain evidence="5">XZYJ18</strain>
    </source>
</reference>
<accession>A0ABV9DUG1</accession>
<organism evidence="4 5">
    <name type="scientific">Nocardiopsis mangrovi</name>
    <dbReference type="NCBI Taxonomy" id="1179818"/>
    <lineage>
        <taxon>Bacteria</taxon>
        <taxon>Bacillati</taxon>
        <taxon>Actinomycetota</taxon>
        <taxon>Actinomycetes</taxon>
        <taxon>Streptosporangiales</taxon>
        <taxon>Nocardiopsidaceae</taxon>
        <taxon>Nocardiopsis</taxon>
    </lineage>
</organism>
<dbReference type="Gene3D" id="3.40.630.30">
    <property type="match status" value="1"/>
</dbReference>
<keyword evidence="1" id="KW-0808">Transferase</keyword>
<proteinExistence type="predicted"/>
<comment type="caution">
    <text evidence="4">The sequence shown here is derived from an EMBL/GenBank/DDBJ whole genome shotgun (WGS) entry which is preliminary data.</text>
</comment>
<dbReference type="PANTHER" id="PTHR43877:SF2">
    <property type="entry name" value="AMINOALKYLPHOSPHONATE N-ACETYLTRANSFERASE-RELATED"/>
    <property type="match status" value="1"/>
</dbReference>
<keyword evidence="5" id="KW-1185">Reference proteome</keyword>
<dbReference type="RefSeq" id="WP_378572419.1">
    <property type="nucleotide sequence ID" value="NZ_JBHSFQ010000005.1"/>
</dbReference>
<evidence type="ECO:0000256" key="1">
    <source>
        <dbReference type="ARBA" id="ARBA00022679"/>
    </source>
</evidence>
<gene>
    <name evidence="4" type="ORF">ACFO4E_08020</name>
</gene>
<evidence type="ECO:0000313" key="5">
    <source>
        <dbReference type="Proteomes" id="UP001595923"/>
    </source>
</evidence>
<evidence type="ECO:0000256" key="2">
    <source>
        <dbReference type="ARBA" id="ARBA00023315"/>
    </source>
</evidence>
<evidence type="ECO:0000313" key="4">
    <source>
        <dbReference type="EMBL" id="MFC4561801.1"/>
    </source>
</evidence>
<dbReference type="EMBL" id="JBHSFQ010000005">
    <property type="protein sequence ID" value="MFC4561801.1"/>
    <property type="molecule type" value="Genomic_DNA"/>
</dbReference>
<dbReference type="PROSITE" id="PS51186">
    <property type="entry name" value="GNAT"/>
    <property type="match status" value="1"/>
</dbReference>
<dbReference type="InterPro" id="IPR050832">
    <property type="entry name" value="Bact_Acetyltransf"/>
</dbReference>
<dbReference type="Pfam" id="PF00583">
    <property type="entry name" value="Acetyltransf_1"/>
    <property type="match status" value="1"/>
</dbReference>
<dbReference type="InterPro" id="IPR016181">
    <property type="entry name" value="Acyl_CoA_acyltransferase"/>
</dbReference>
<protein>
    <submittedName>
        <fullName evidence="4">GNAT family N-acetyltransferase</fullName>
    </submittedName>
</protein>
<feature type="domain" description="N-acetyltransferase" evidence="3">
    <location>
        <begin position="14"/>
        <end position="166"/>
    </location>
</feature>
<dbReference type="Proteomes" id="UP001595923">
    <property type="component" value="Unassembled WGS sequence"/>
</dbReference>
<dbReference type="PANTHER" id="PTHR43877">
    <property type="entry name" value="AMINOALKYLPHOSPHONATE N-ACETYLTRANSFERASE-RELATED-RELATED"/>
    <property type="match status" value="1"/>
</dbReference>
<dbReference type="SUPFAM" id="SSF55729">
    <property type="entry name" value="Acyl-CoA N-acyltransferases (Nat)"/>
    <property type="match status" value="1"/>
</dbReference>
<sequence length="178" mass="19195">MGAVEQARAGTERLRTRVVTMADPGVRPMVDELTAEYADRYGPDTAAREMDAHPDAEFAPPHGGVVLVEEDGVPVAGGAFRRHDAGTAELKRVWSSRAHRRRGLARRAVEALEAEAARRGYTCVHLSTGPNQPEAVALYRALGYALSDVEGVDPSGQRLYYAFAKALPDGRAEAVLRG</sequence>
<name>A0ABV9DUG1_9ACTN</name>
<evidence type="ECO:0000259" key="3">
    <source>
        <dbReference type="PROSITE" id="PS51186"/>
    </source>
</evidence>